<dbReference type="EMBL" id="PDVP01000010">
    <property type="protein sequence ID" value="PHP66159.1"/>
    <property type="molecule type" value="Genomic_DNA"/>
</dbReference>
<reference evidence="20 21" key="1">
    <citation type="submission" date="2017-10" db="EMBL/GenBank/DDBJ databases">
        <title>Sedimentibacterium mangrovi gen. nov., sp. nov., a novel member of family Phyllobacteriacea isolated from mangrove sediment.</title>
        <authorList>
            <person name="Liao H."/>
            <person name="Tian Y."/>
        </authorList>
    </citation>
    <scope>NUCLEOTIDE SEQUENCE [LARGE SCALE GENOMIC DNA]</scope>
    <source>
        <strain evidence="20 21">X9-2-2</strain>
    </source>
</reference>
<evidence type="ECO:0000256" key="6">
    <source>
        <dbReference type="ARBA" id="ARBA00022679"/>
    </source>
</evidence>
<dbReference type="PRINTS" id="PR00344">
    <property type="entry name" value="BCTRLSENSOR"/>
</dbReference>
<dbReference type="GO" id="GO:0005886">
    <property type="term" value="C:plasma membrane"/>
    <property type="evidence" value="ECO:0007669"/>
    <property type="project" value="UniProtKB-SubCell"/>
</dbReference>
<dbReference type="Gene3D" id="3.30.565.10">
    <property type="entry name" value="Histidine kinase-like ATPase, C-terminal domain"/>
    <property type="match status" value="1"/>
</dbReference>
<dbReference type="PANTHER" id="PTHR45339">
    <property type="entry name" value="HYBRID SIGNAL TRANSDUCTION HISTIDINE KINASE J"/>
    <property type="match status" value="1"/>
</dbReference>
<dbReference type="InterPro" id="IPR005467">
    <property type="entry name" value="His_kinase_dom"/>
</dbReference>
<dbReference type="GO" id="GO:0000155">
    <property type="term" value="F:phosphorelay sensor kinase activity"/>
    <property type="evidence" value="ECO:0007669"/>
    <property type="project" value="InterPro"/>
</dbReference>
<dbReference type="SMART" id="SM00448">
    <property type="entry name" value="REC"/>
    <property type="match status" value="2"/>
</dbReference>
<dbReference type="FunFam" id="1.10.287.130:FF:000003">
    <property type="entry name" value="Histidine kinase"/>
    <property type="match status" value="1"/>
</dbReference>
<dbReference type="SUPFAM" id="SSF47384">
    <property type="entry name" value="Homodimeric domain of signal transducing histidine kinase"/>
    <property type="match status" value="1"/>
</dbReference>
<evidence type="ECO:0000256" key="15">
    <source>
        <dbReference type="SAM" id="Coils"/>
    </source>
</evidence>
<dbReference type="FunFam" id="3.30.565.10:FF:000010">
    <property type="entry name" value="Sensor histidine kinase RcsC"/>
    <property type="match status" value="1"/>
</dbReference>
<dbReference type="Proteomes" id="UP000221168">
    <property type="component" value="Unassembled WGS sequence"/>
</dbReference>
<dbReference type="PROSITE" id="PS50109">
    <property type="entry name" value="HIS_KIN"/>
    <property type="match status" value="1"/>
</dbReference>
<name>A0A2G1QL11_9HYPH</name>
<feature type="domain" description="Histidine kinase" evidence="18">
    <location>
        <begin position="266"/>
        <end position="486"/>
    </location>
</feature>
<dbReference type="OrthoDB" id="9810730at2"/>
<dbReference type="GO" id="GO:0005524">
    <property type="term" value="F:ATP binding"/>
    <property type="evidence" value="ECO:0007669"/>
    <property type="project" value="UniProtKB-KW"/>
</dbReference>
<feature type="domain" description="Response regulatory" evidence="19">
    <location>
        <begin position="677"/>
        <end position="795"/>
    </location>
</feature>
<dbReference type="SMART" id="SM00388">
    <property type="entry name" value="HisKA"/>
    <property type="match status" value="1"/>
</dbReference>
<keyword evidence="12" id="KW-0902">Two-component regulatory system</keyword>
<dbReference type="CDD" id="cd00156">
    <property type="entry name" value="REC"/>
    <property type="match status" value="1"/>
</dbReference>
<keyword evidence="21" id="KW-1185">Reference proteome</keyword>
<dbReference type="InterPro" id="IPR003594">
    <property type="entry name" value="HATPase_dom"/>
</dbReference>
<keyword evidence="5 14" id="KW-0597">Phosphoprotein</keyword>
<keyword evidence="11 17" id="KW-1133">Transmembrane helix</keyword>
<evidence type="ECO:0000256" key="17">
    <source>
        <dbReference type="SAM" id="Phobius"/>
    </source>
</evidence>
<keyword evidence="10" id="KW-0067">ATP-binding</keyword>
<dbReference type="Pfam" id="PF02518">
    <property type="entry name" value="HATPase_c"/>
    <property type="match status" value="1"/>
</dbReference>
<feature type="domain" description="Response regulatory" evidence="19">
    <location>
        <begin position="504"/>
        <end position="625"/>
    </location>
</feature>
<organism evidence="20 21">
    <name type="scientific">Zhengella mangrovi</name>
    <dbReference type="NCBI Taxonomy" id="1982044"/>
    <lineage>
        <taxon>Bacteria</taxon>
        <taxon>Pseudomonadati</taxon>
        <taxon>Pseudomonadota</taxon>
        <taxon>Alphaproteobacteria</taxon>
        <taxon>Hyphomicrobiales</taxon>
        <taxon>Notoacmeibacteraceae</taxon>
        <taxon>Zhengella</taxon>
    </lineage>
</organism>
<evidence type="ECO:0000256" key="11">
    <source>
        <dbReference type="ARBA" id="ARBA00022989"/>
    </source>
</evidence>
<evidence type="ECO:0000256" key="1">
    <source>
        <dbReference type="ARBA" id="ARBA00000085"/>
    </source>
</evidence>
<keyword evidence="7 17" id="KW-0812">Transmembrane</keyword>
<accession>A0A2G1QL11</accession>
<evidence type="ECO:0000256" key="8">
    <source>
        <dbReference type="ARBA" id="ARBA00022741"/>
    </source>
</evidence>
<evidence type="ECO:0000256" key="4">
    <source>
        <dbReference type="ARBA" id="ARBA00022475"/>
    </source>
</evidence>
<dbReference type="InterPro" id="IPR036097">
    <property type="entry name" value="HisK_dim/P_sf"/>
</dbReference>
<evidence type="ECO:0000256" key="5">
    <source>
        <dbReference type="ARBA" id="ARBA00022553"/>
    </source>
</evidence>
<evidence type="ECO:0000256" key="2">
    <source>
        <dbReference type="ARBA" id="ARBA00004651"/>
    </source>
</evidence>
<evidence type="ECO:0000256" key="16">
    <source>
        <dbReference type="SAM" id="MobiDB-lite"/>
    </source>
</evidence>
<evidence type="ECO:0000256" key="10">
    <source>
        <dbReference type="ARBA" id="ARBA00022840"/>
    </source>
</evidence>
<dbReference type="CDD" id="cd17546">
    <property type="entry name" value="REC_hyHK_CKI1_RcsC-like"/>
    <property type="match status" value="1"/>
</dbReference>
<evidence type="ECO:0000313" key="21">
    <source>
        <dbReference type="Proteomes" id="UP000221168"/>
    </source>
</evidence>
<feature type="modified residue" description="4-aspartylphosphate" evidence="14">
    <location>
        <position position="726"/>
    </location>
</feature>
<dbReference type="Gene3D" id="3.40.50.2300">
    <property type="match status" value="2"/>
</dbReference>
<dbReference type="InterPro" id="IPR004358">
    <property type="entry name" value="Sig_transdc_His_kin-like_C"/>
</dbReference>
<feature type="transmembrane region" description="Helical" evidence="17">
    <location>
        <begin position="204"/>
        <end position="228"/>
    </location>
</feature>
<dbReference type="InterPro" id="IPR003661">
    <property type="entry name" value="HisK_dim/P_dom"/>
</dbReference>
<evidence type="ECO:0000256" key="12">
    <source>
        <dbReference type="ARBA" id="ARBA00023012"/>
    </source>
</evidence>
<dbReference type="PROSITE" id="PS50110">
    <property type="entry name" value="RESPONSE_REGULATORY"/>
    <property type="match status" value="2"/>
</dbReference>
<comment type="subcellular location">
    <subcellularLocation>
        <location evidence="2">Cell membrane</location>
        <topology evidence="2">Multi-pass membrane protein</topology>
    </subcellularLocation>
</comment>
<feature type="modified residue" description="4-aspartylphosphate" evidence="14">
    <location>
        <position position="558"/>
    </location>
</feature>
<dbReference type="PANTHER" id="PTHR45339:SF1">
    <property type="entry name" value="HYBRID SIGNAL TRANSDUCTION HISTIDINE KINASE J"/>
    <property type="match status" value="1"/>
</dbReference>
<dbReference type="InterPro" id="IPR011006">
    <property type="entry name" value="CheY-like_superfamily"/>
</dbReference>
<dbReference type="AlphaFoldDB" id="A0A2G1QL11"/>
<dbReference type="CDD" id="cd00082">
    <property type="entry name" value="HisKA"/>
    <property type="match status" value="1"/>
</dbReference>
<evidence type="ECO:0000256" key="9">
    <source>
        <dbReference type="ARBA" id="ARBA00022777"/>
    </source>
</evidence>
<keyword evidence="9 20" id="KW-0418">Kinase</keyword>
<evidence type="ECO:0000313" key="20">
    <source>
        <dbReference type="EMBL" id="PHP66159.1"/>
    </source>
</evidence>
<dbReference type="InterPro" id="IPR036890">
    <property type="entry name" value="HATPase_C_sf"/>
</dbReference>
<dbReference type="SUPFAM" id="SSF52172">
    <property type="entry name" value="CheY-like"/>
    <property type="match status" value="2"/>
</dbReference>
<dbReference type="Pfam" id="PF00512">
    <property type="entry name" value="HisKA"/>
    <property type="match status" value="1"/>
</dbReference>
<gene>
    <name evidence="20" type="ORF">CSC94_15790</name>
</gene>
<dbReference type="InterPro" id="IPR001789">
    <property type="entry name" value="Sig_transdc_resp-reg_receiver"/>
</dbReference>
<evidence type="ECO:0000259" key="18">
    <source>
        <dbReference type="PROSITE" id="PS50109"/>
    </source>
</evidence>
<evidence type="ECO:0000256" key="7">
    <source>
        <dbReference type="ARBA" id="ARBA00022692"/>
    </source>
</evidence>
<comment type="catalytic activity">
    <reaction evidence="1">
        <text>ATP + protein L-histidine = ADP + protein N-phospho-L-histidine.</text>
        <dbReference type="EC" id="2.7.13.3"/>
    </reaction>
</comment>
<feature type="region of interest" description="Disordered" evidence="16">
    <location>
        <begin position="633"/>
        <end position="668"/>
    </location>
</feature>
<dbReference type="EC" id="2.7.13.3" evidence="3"/>
<evidence type="ECO:0000256" key="13">
    <source>
        <dbReference type="ARBA" id="ARBA00023136"/>
    </source>
</evidence>
<feature type="coiled-coil region" evidence="15">
    <location>
        <begin position="232"/>
        <end position="259"/>
    </location>
</feature>
<keyword evidence="6" id="KW-0808">Transferase</keyword>
<dbReference type="Gene3D" id="1.10.287.130">
    <property type="match status" value="1"/>
</dbReference>
<keyword evidence="8" id="KW-0547">Nucleotide-binding</keyword>
<dbReference type="SUPFAM" id="SSF55874">
    <property type="entry name" value="ATPase domain of HSP90 chaperone/DNA topoisomerase II/histidine kinase"/>
    <property type="match status" value="1"/>
</dbReference>
<dbReference type="SMART" id="SM00387">
    <property type="entry name" value="HATPase_c"/>
    <property type="match status" value="1"/>
</dbReference>
<comment type="caution">
    <text evidence="20">The sequence shown here is derived from an EMBL/GenBank/DDBJ whole genome shotgun (WGS) entry which is preliminary data.</text>
</comment>
<evidence type="ECO:0000256" key="14">
    <source>
        <dbReference type="PROSITE-ProRule" id="PRU00169"/>
    </source>
</evidence>
<protein>
    <recommendedName>
        <fullName evidence="3">histidine kinase</fullName>
        <ecNumber evidence="3">2.7.13.3</ecNumber>
    </recommendedName>
</protein>
<evidence type="ECO:0000256" key="3">
    <source>
        <dbReference type="ARBA" id="ARBA00012438"/>
    </source>
</evidence>
<sequence>MIACVIGGTSYVYLNTEITKRSAQFNAVISEAANATELLLYQIGQIDSVRKDPVYRFKAKADREHAIRDIQTRLDESLTRLERAFSTIARTENDDITMNESQRLTLEQGGQEILQSPLAGLRMPSALRSIWYGEKSGFRLKDSLETIISQANRIGLYRDLSAPAATRTFNQVRHLATDQLRPGLATVNRQLGEEVISAQDGLRYAMLMTAGFICISCLIIGLAILMPLEAAVIDAQEKLERSRNDAETAREAAQAADRAKSEFLANMSHEIRTPMNGVLGMAELLAKTSLNARQKTFTDIIVKSGNALLTIINDILDFSKIDAGQLELDPAPFRIGEAVEDVATLVSAKVAEKDLELIVRIDPGLPAVLFGDVGRFRQIVTNLLGNAVKFTEAGHVLVDVTGETRDGIAHVRISVEDTGVGIPRDKLQAVFDKFAQVDGSSTRRHEGTGLGLAIASRLIDLMGGEIGVESTYGEGSTFWFTVPMPVTETGSGARSLPVDVSGARVLIIDDNPVNRSILTEQLTSWDFESAAAESGAVGLAFIDRATELGMKIDCVILDYQMPGMNGEDVLREMRKRPSGADIPVIMLTSVDHADVSRMILNHGITAQLTKPARSSLLLETLVESLQVARSAPLRAQNAGAESASPSVATQDTPERPAQEPAKPREMRFAGGKPASIDILVAEDNEVNQIVFSQILTGLGVTFKIVGNGRLAVEAHRTHKPALIVMDVSMPEMNGLEATAFIRQADATAGSHTPIIGVTAHALKGDRERCIEAGMDDYLSKPVSPDKLSEKIAKWLRRAGAQAA</sequence>
<proteinExistence type="predicted"/>
<evidence type="ECO:0000259" key="19">
    <source>
        <dbReference type="PROSITE" id="PS50110"/>
    </source>
</evidence>
<feature type="compositionally biased region" description="Basic and acidic residues" evidence="16">
    <location>
        <begin position="652"/>
        <end position="667"/>
    </location>
</feature>
<keyword evidence="4" id="KW-1003">Cell membrane</keyword>
<dbReference type="Pfam" id="PF00072">
    <property type="entry name" value="Response_reg"/>
    <property type="match status" value="2"/>
</dbReference>
<keyword evidence="13 17" id="KW-0472">Membrane</keyword>
<dbReference type="CDD" id="cd16922">
    <property type="entry name" value="HATPase_EvgS-ArcB-TorS-like"/>
    <property type="match status" value="1"/>
</dbReference>
<keyword evidence="15" id="KW-0175">Coiled coil</keyword>